<name>A0A401JDU3_9PROT</name>
<evidence type="ECO:0000313" key="1">
    <source>
        <dbReference type="EMBL" id="GBL45764.1"/>
    </source>
</evidence>
<comment type="caution">
    <text evidence="1">The sequence shown here is derived from an EMBL/GenBank/DDBJ whole genome shotgun (WGS) entry which is preliminary data.</text>
</comment>
<evidence type="ECO:0000313" key="2">
    <source>
        <dbReference type="Proteomes" id="UP000286806"/>
    </source>
</evidence>
<keyword evidence="2" id="KW-1185">Reference proteome</keyword>
<proteinExistence type="predicted"/>
<sequence>MMGILKGAPLMENVNVRFSFSSSDDCFSTLSSQRLNLGAKRQ</sequence>
<protein>
    <submittedName>
        <fullName evidence="1">Uncharacterized protein</fullName>
    </submittedName>
</protein>
<dbReference type="AlphaFoldDB" id="A0A401JDU3"/>
<accession>A0A401JDU3</accession>
<dbReference type="Proteomes" id="UP000286806">
    <property type="component" value="Unassembled WGS sequence"/>
</dbReference>
<reference evidence="1 2" key="1">
    <citation type="journal article" date="2019" name="Front. Microbiol.">
        <title>Genomes of Neutrophilic Sulfur-Oxidizing Chemolithoautotrophs Representing 9 Proteobacterial Species From 8 Genera.</title>
        <authorList>
            <person name="Watanabe T."/>
            <person name="Kojima H."/>
            <person name="Umezawa K."/>
            <person name="Hori C."/>
            <person name="Takasuka T.E."/>
            <person name="Kato Y."/>
            <person name="Fukui M."/>
        </authorList>
    </citation>
    <scope>NUCLEOTIDE SEQUENCE [LARGE SCALE GENOMIC DNA]</scope>
    <source>
        <strain evidence="1 2">TTN</strain>
    </source>
</reference>
<gene>
    <name evidence="1" type="ORF">SFMTTN_1575</name>
</gene>
<dbReference type="EMBL" id="BGOW01000014">
    <property type="protein sequence ID" value="GBL45764.1"/>
    <property type="molecule type" value="Genomic_DNA"/>
</dbReference>
<organism evidence="1 2">
    <name type="scientific">Sulfuriferula multivorans</name>
    <dbReference type="NCBI Taxonomy" id="1559896"/>
    <lineage>
        <taxon>Bacteria</taxon>
        <taxon>Pseudomonadati</taxon>
        <taxon>Pseudomonadota</taxon>
        <taxon>Betaproteobacteria</taxon>
        <taxon>Nitrosomonadales</taxon>
        <taxon>Sulfuricellaceae</taxon>
        <taxon>Sulfuriferula</taxon>
    </lineage>
</organism>